<keyword evidence="3 10" id="KW-0812">Transmembrane</keyword>
<dbReference type="Pfam" id="PF00001">
    <property type="entry name" value="7tm_1"/>
    <property type="match status" value="1"/>
</dbReference>
<reference evidence="12 13" key="1">
    <citation type="journal article" date="2016" name="Nat. Commun.">
        <title>Extremotolerant tardigrade genome and improved radiotolerance of human cultured cells by tardigrade-unique protein.</title>
        <authorList>
            <person name="Hashimoto T."/>
            <person name="Horikawa D.D."/>
            <person name="Saito Y."/>
            <person name="Kuwahara H."/>
            <person name="Kozuka-Hata H."/>
            <person name="Shin-I T."/>
            <person name="Minakuchi Y."/>
            <person name="Ohishi K."/>
            <person name="Motoyama A."/>
            <person name="Aizu T."/>
            <person name="Enomoto A."/>
            <person name="Kondo K."/>
            <person name="Tanaka S."/>
            <person name="Hara Y."/>
            <person name="Koshikawa S."/>
            <person name="Sagara H."/>
            <person name="Miura T."/>
            <person name="Yokobori S."/>
            <person name="Miyagawa K."/>
            <person name="Suzuki Y."/>
            <person name="Kubo T."/>
            <person name="Oyama M."/>
            <person name="Kohara Y."/>
            <person name="Fujiyama A."/>
            <person name="Arakawa K."/>
            <person name="Katayama T."/>
            <person name="Toyoda A."/>
            <person name="Kunieda T."/>
        </authorList>
    </citation>
    <scope>NUCLEOTIDE SEQUENCE [LARGE SCALE GENOMIC DNA]</scope>
    <source>
        <strain evidence="12 13">YOKOZUNA-1</strain>
    </source>
</reference>
<feature type="transmembrane region" description="Helical" evidence="10">
    <location>
        <begin position="393"/>
        <end position="410"/>
    </location>
</feature>
<feature type="region of interest" description="Disordered" evidence="9">
    <location>
        <begin position="299"/>
        <end position="330"/>
    </location>
</feature>
<dbReference type="PANTHER" id="PTHR24229:SF40">
    <property type="entry name" value="ALLATOSTATIN C RECEPTOR 1-RELATED"/>
    <property type="match status" value="1"/>
</dbReference>
<evidence type="ECO:0000313" key="13">
    <source>
        <dbReference type="Proteomes" id="UP000186922"/>
    </source>
</evidence>
<comment type="caution">
    <text evidence="12">The sequence shown here is derived from an EMBL/GenBank/DDBJ whole genome shotgun (WGS) entry which is preliminary data.</text>
</comment>
<feature type="transmembrane region" description="Helical" evidence="10">
    <location>
        <begin position="255"/>
        <end position="277"/>
    </location>
</feature>
<gene>
    <name evidence="12" type="primary">RvY_17372-1</name>
    <name evidence="12" type="synonym">RvY_17372.1</name>
    <name evidence="12" type="ORF">RvY_17372</name>
</gene>
<dbReference type="PROSITE" id="PS00237">
    <property type="entry name" value="G_PROTEIN_RECEP_F1_1"/>
    <property type="match status" value="1"/>
</dbReference>
<feature type="compositionally biased region" description="Polar residues" evidence="9">
    <location>
        <begin position="299"/>
        <end position="311"/>
    </location>
</feature>
<evidence type="ECO:0000256" key="3">
    <source>
        <dbReference type="ARBA" id="ARBA00022692"/>
    </source>
</evidence>
<feature type="transmembrane region" description="Helical" evidence="10">
    <location>
        <begin position="65"/>
        <end position="86"/>
    </location>
</feature>
<dbReference type="GO" id="GO:0004930">
    <property type="term" value="F:G protein-coupled receptor activity"/>
    <property type="evidence" value="ECO:0007669"/>
    <property type="project" value="UniProtKB-KW"/>
</dbReference>
<feature type="domain" description="G-protein coupled receptors family 1 profile" evidence="11">
    <location>
        <begin position="77"/>
        <end position="413"/>
    </location>
</feature>
<dbReference type="GO" id="GO:0042277">
    <property type="term" value="F:peptide binding"/>
    <property type="evidence" value="ECO:0007669"/>
    <property type="project" value="TreeGrafter"/>
</dbReference>
<accession>A0A1D1W5T2</accession>
<dbReference type="SUPFAM" id="SSF81321">
    <property type="entry name" value="Family A G protein-coupled receptor-like"/>
    <property type="match status" value="1"/>
</dbReference>
<dbReference type="PROSITE" id="PS50262">
    <property type="entry name" value="G_PROTEIN_RECEP_F1_2"/>
    <property type="match status" value="1"/>
</dbReference>
<comment type="subcellular location">
    <subcellularLocation>
        <location evidence="1">Cell membrane</location>
        <topology evidence="1">Multi-pass membrane protein</topology>
    </subcellularLocation>
</comment>
<dbReference type="AlphaFoldDB" id="A0A1D1W5T2"/>
<evidence type="ECO:0000256" key="4">
    <source>
        <dbReference type="ARBA" id="ARBA00022989"/>
    </source>
</evidence>
<dbReference type="InterPro" id="IPR017452">
    <property type="entry name" value="GPCR_Rhodpsn_7TM"/>
</dbReference>
<dbReference type="Proteomes" id="UP000186922">
    <property type="component" value="Unassembled WGS sequence"/>
</dbReference>
<evidence type="ECO:0000256" key="5">
    <source>
        <dbReference type="ARBA" id="ARBA00023040"/>
    </source>
</evidence>
<evidence type="ECO:0000256" key="8">
    <source>
        <dbReference type="ARBA" id="ARBA00023224"/>
    </source>
</evidence>
<organism evidence="12 13">
    <name type="scientific">Ramazzottius varieornatus</name>
    <name type="common">Water bear</name>
    <name type="synonym">Tardigrade</name>
    <dbReference type="NCBI Taxonomy" id="947166"/>
    <lineage>
        <taxon>Eukaryota</taxon>
        <taxon>Metazoa</taxon>
        <taxon>Ecdysozoa</taxon>
        <taxon>Tardigrada</taxon>
        <taxon>Eutardigrada</taxon>
        <taxon>Parachela</taxon>
        <taxon>Hypsibioidea</taxon>
        <taxon>Ramazzottiidae</taxon>
        <taxon>Ramazzottius</taxon>
    </lineage>
</organism>
<feature type="transmembrane region" description="Helical" evidence="10">
    <location>
        <begin position="201"/>
        <end position="228"/>
    </location>
</feature>
<keyword evidence="6 10" id="KW-0472">Membrane</keyword>
<evidence type="ECO:0000256" key="1">
    <source>
        <dbReference type="ARBA" id="ARBA00004651"/>
    </source>
</evidence>
<dbReference type="Gene3D" id="1.20.1070.10">
    <property type="entry name" value="Rhodopsin 7-helix transmembrane proteins"/>
    <property type="match status" value="1"/>
</dbReference>
<evidence type="ECO:0000259" key="11">
    <source>
        <dbReference type="PROSITE" id="PS50262"/>
    </source>
</evidence>
<dbReference type="EMBL" id="BDGG01000015">
    <property type="protein sequence ID" value="GAV07548.1"/>
    <property type="molecule type" value="Genomic_DNA"/>
</dbReference>
<dbReference type="InterPro" id="IPR000276">
    <property type="entry name" value="GPCR_Rhodpsn"/>
</dbReference>
<feature type="transmembrane region" description="Helical" evidence="10">
    <location>
        <begin position="113"/>
        <end position="139"/>
    </location>
</feature>
<keyword evidence="5" id="KW-0297">G-protein coupled receptor</keyword>
<protein>
    <recommendedName>
        <fullName evidence="11">G-protein coupled receptors family 1 profile domain-containing protein</fullName>
    </recommendedName>
</protein>
<sequence>MTMTTGTDADLSASNLLSLHNFSTALDAMNSTLIMPSNTVDSCGRQQPTRFTTTDESQAVWITRVSFPILLAIGTVGNILGIILVPREHRQTDGQRRRGSRSGTADASRSRRIFLLGMFVTDVCYLWNRMIILLGVDVWEIEPETKKAYGHFFEWTHGVWSFLDALLSFSSQGILVVFCIDRYHALTSPLQHKTSSSFRRTTSLVVVGLIYSSTALCSLINPVMYYWVFNHMKIQSQASLPQYPPGLRQWRIFDAWFEVIIRLSATIIIVVLNWLILVRLKSSRETMGLSVQNSIMYKGNSKASSNSTLSRKPTRGPSANGVGRTNTMKKSTHATSSSAFTILLYSSIFYLLTNMLEIVLSFWTVLSIYPVCLLQTSTEQLITYEPARDLSKHLYFAFAFLSYVCVKLDIKEYCRRKFSKSRRRLSSNSEPRTSLL</sequence>
<dbReference type="GO" id="GO:0005886">
    <property type="term" value="C:plasma membrane"/>
    <property type="evidence" value="ECO:0007669"/>
    <property type="project" value="UniProtKB-SubCell"/>
</dbReference>
<evidence type="ECO:0000256" key="9">
    <source>
        <dbReference type="SAM" id="MobiDB-lite"/>
    </source>
</evidence>
<evidence type="ECO:0000256" key="2">
    <source>
        <dbReference type="ARBA" id="ARBA00022475"/>
    </source>
</evidence>
<evidence type="ECO:0000313" key="12">
    <source>
        <dbReference type="EMBL" id="GAV07548.1"/>
    </source>
</evidence>
<dbReference type="CDD" id="cd00637">
    <property type="entry name" value="7tm_classA_rhodopsin-like"/>
    <property type="match status" value="1"/>
</dbReference>
<dbReference type="PANTHER" id="PTHR24229">
    <property type="entry name" value="NEUROPEPTIDES RECEPTOR"/>
    <property type="match status" value="1"/>
</dbReference>
<name>A0A1D1W5T2_RAMVA</name>
<keyword evidence="8" id="KW-0807">Transducer</keyword>
<evidence type="ECO:0000256" key="10">
    <source>
        <dbReference type="SAM" id="Phobius"/>
    </source>
</evidence>
<keyword evidence="2" id="KW-1003">Cell membrane</keyword>
<evidence type="ECO:0000256" key="7">
    <source>
        <dbReference type="ARBA" id="ARBA00023170"/>
    </source>
</evidence>
<feature type="transmembrane region" description="Helical" evidence="10">
    <location>
        <begin position="159"/>
        <end position="180"/>
    </location>
</feature>
<proteinExistence type="predicted"/>
<feature type="transmembrane region" description="Helical" evidence="10">
    <location>
        <begin position="339"/>
        <end position="363"/>
    </location>
</feature>
<keyword evidence="7" id="KW-0675">Receptor</keyword>
<keyword evidence="13" id="KW-1185">Reference proteome</keyword>
<dbReference type="GO" id="GO:0043005">
    <property type="term" value="C:neuron projection"/>
    <property type="evidence" value="ECO:0007669"/>
    <property type="project" value="TreeGrafter"/>
</dbReference>
<keyword evidence="4 10" id="KW-1133">Transmembrane helix</keyword>
<evidence type="ECO:0000256" key="6">
    <source>
        <dbReference type="ARBA" id="ARBA00023136"/>
    </source>
</evidence>